<dbReference type="Pfam" id="PF00892">
    <property type="entry name" value="EamA"/>
    <property type="match status" value="2"/>
</dbReference>
<evidence type="ECO:0000256" key="5">
    <source>
        <dbReference type="SAM" id="Phobius"/>
    </source>
</evidence>
<evidence type="ECO:0000256" key="2">
    <source>
        <dbReference type="ARBA" id="ARBA00022692"/>
    </source>
</evidence>
<keyword evidence="4 5" id="KW-0472">Membrane</keyword>
<dbReference type="InterPro" id="IPR037185">
    <property type="entry name" value="EmrE-like"/>
</dbReference>
<evidence type="ECO:0000259" key="6">
    <source>
        <dbReference type="Pfam" id="PF00892"/>
    </source>
</evidence>
<dbReference type="GO" id="GO:0016020">
    <property type="term" value="C:membrane"/>
    <property type="evidence" value="ECO:0007669"/>
    <property type="project" value="UniProtKB-SubCell"/>
</dbReference>
<evidence type="ECO:0000256" key="3">
    <source>
        <dbReference type="ARBA" id="ARBA00022989"/>
    </source>
</evidence>
<feature type="transmembrane region" description="Helical" evidence="5">
    <location>
        <begin position="219"/>
        <end position="239"/>
    </location>
</feature>
<feature type="domain" description="EamA" evidence="6">
    <location>
        <begin position="64"/>
        <end position="202"/>
    </location>
</feature>
<proteinExistence type="predicted"/>
<accession>A0AAD7CEH2</accession>
<evidence type="ECO:0000313" key="7">
    <source>
        <dbReference type="EMBL" id="KAJ7646890.1"/>
    </source>
</evidence>
<feature type="transmembrane region" description="Helical" evidence="5">
    <location>
        <begin position="99"/>
        <end position="117"/>
    </location>
</feature>
<keyword evidence="3 5" id="KW-1133">Transmembrane helix</keyword>
<feature type="transmembrane region" description="Helical" evidence="5">
    <location>
        <begin position="188"/>
        <end position="207"/>
    </location>
</feature>
<feature type="transmembrane region" description="Helical" evidence="5">
    <location>
        <begin position="314"/>
        <end position="331"/>
    </location>
</feature>
<keyword evidence="8" id="KW-1185">Reference proteome</keyword>
<comment type="subcellular location">
    <subcellularLocation>
        <location evidence="1">Membrane</location>
        <topology evidence="1">Multi-pass membrane protein</topology>
    </subcellularLocation>
</comment>
<reference evidence="7" key="1">
    <citation type="submission" date="2023-03" db="EMBL/GenBank/DDBJ databases">
        <title>Massive genome expansion in bonnet fungi (Mycena s.s.) driven by repeated elements and novel gene families across ecological guilds.</title>
        <authorList>
            <consortium name="Lawrence Berkeley National Laboratory"/>
            <person name="Harder C.B."/>
            <person name="Miyauchi S."/>
            <person name="Viragh M."/>
            <person name="Kuo A."/>
            <person name="Thoen E."/>
            <person name="Andreopoulos B."/>
            <person name="Lu D."/>
            <person name="Skrede I."/>
            <person name="Drula E."/>
            <person name="Henrissat B."/>
            <person name="Morin E."/>
            <person name="Kohler A."/>
            <person name="Barry K."/>
            <person name="LaButti K."/>
            <person name="Morin E."/>
            <person name="Salamov A."/>
            <person name="Lipzen A."/>
            <person name="Mereny Z."/>
            <person name="Hegedus B."/>
            <person name="Baldrian P."/>
            <person name="Stursova M."/>
            <person name="Weitz H."/>
            <person name="Taylor A."/>
            <person name="Grigoriev I.V."/>
            <person name="Nagy L.G."/>
            <person name="Martin F."/>
            <person name="Kauserud H."/>
        </authorList>
    </citation>
    <scope>NUCLEOTIDE SEQUENCE</scope>
    <source>
        <strain evidence="7">9284</strain>
    </source>
</reference>
<dbReference type="SUPFAM" id="SSF103481">
    <property type="entry name" value="Multidrug resistance efflux transporter EmrE"/>
    <property type="match status" value="2"/>
</dbReference>
<keyword evidence="2 5" id="KW-0812">Transmembrane</keyword>
<dbReference type="InterPro" id="IPR000620">
    <property type="entry name" value="EamA_dom"/>
</dbReference>
<feature type="domain" description="EamA" evidence="6">
    <location>
        <begin position="222"/>
        <end position="353"/>
    </location>
</feature>
<dbReference type="AlphaFoldDB" id="A0AAD7CEH2"/>
<dbReference type="EMBL" id="JARKIF010000002">
    <property type="protein sequence ID" value="KAJ7646890.1"/>
    <property type="molecule type" value="Genomic_DNA"/>
</dbReference>
<feature type="transmembrane region" description="Helical" evidence="5">
    <location>
        <begin position="337"/>
        <end position="355"/>
    </location>
</feature>
<protein>
    <recommendedName>
        <fullName evidence="6">EamA domain-containing protein</fullName>
    </recommendedName>
</protein>
<dbReference type="PANTHER" id="PTHR22911">
    <property type="entry name" value="ACYL-MALONYL CONDENSING ENZYME-RELATED"/>
    <property type="match status" value="1"/>
</dbReference>
<dbReference type="Proteomes" id="UP001221142">
    <property type="component" value="Unassembled WGS sequence"/>
</dbReference>
<feature type="transmembrane region" description="Helical" evidence="5">
    <location>
        <begin position="52"/>
        <end position="79"/>
    </location>
</feature>
<name>A0AAD7CEH2_9AGAR</name>
<organism evidence="7 8">
    <name type="scientific">Roridomyces roridus</name>
    <dbReference type="NCBI Taxonomy" id="1738132"/>
    <lineage>
        <taxon>Eukaryota</taxon>
        <taxon>Fungi</taxon>
        <taxon>Dikarya</taxon>
        <taxon>Basidiomycota</taxon>
        <taxon>Agaricomycotina</taxon>
        <taxon>Agaricomycetes</taxon>
        <taxon>Agaricomycetidae</taxon>
        <taxon>Agaricales</taxon>
        <taxon>Marasmiineae</taxon>
        <taxon>Mycenaceae</taxon>
        <taxon>Roridomyces</taxon>
    </lineage>
</organism>
<dbReference type="PANTHER" id="PTHR22911:SF6">
    <property type="entry name" value="SOLUTE CARRIER FAMILY 35 MEMBER G1"/>
    <property type="match status" value="1"/>
</dbReference>
<comment type="caution">
    <text evidence="7">The sequence shown here is derived from an EMBL/GenBank/DDBJ whole genome shotgun (WGS) entry which is preliminary data.</text>
</comment>
<feature type="transmembrane region" description="Helical" evidence="5">
    <location>
        <begin position="282"/>
        <end position="302"/>
    </location>
</feature>
<evidence type="ECO:0000256" key="4">
    <source>
        <dbReference type="ARBA" id="ARBA00023136"/>
    </source>
</evidence>
<gene>
    <name evidence="7" type="ORF">FB45DRAFT_986877</name>
</gene>
<evidence type="ECO:0000313" key="8">
    <source>
        <dbReference type="Proteomes" id="UP001221142"/>
    </source>
</evidence>
<feature type="transmembrane region" description="Helical" evidence="5">
    <location>
        <begin position="160"/>
        <end position="179"/>
    </location>
</feature>
<feature type="transmembrane region" description="Helical" evidence="5">
    <location>
        <begin position="133"/>
        <end position="154"/>
    </location>
</feature>
<sequence length="385" mass="41777">MPSESRHPYFALTPDHADFALRPFDESPASISTQPLSAEDDIHSKPTRLQSLLTCVLQFVSLNAGLLLVMAASACFSVVNLTVKVVRNQGEPVVTAPEIIIVGMGTTYICSVAYMLIQKVPDPFLGPKEIRSLLILRGCTGFMNIFSVYFSLQYLSLADVTVLGFLAPMCTAVTGSFFLKETFTWKEGLASFCSLIGVVLIARPDFLFGSQTGSSDHRMLAIGVILLGVMGSTASMTTIRAIGQRAHHMHLLAVFSMEAMIVASVLMIAGGLPVVVPTDWKWFGLFAVIGILSFVAQIFHTTGFQREQAGRASMGLYAQIIFASILERIVFHTTPTLLSLLGTCIIMASAIYVALAKKNTSNEGKVEREEDVALEEGLLPERSKL</sequence>
<feature type="transmembrane region" description="Helical" evidence="5">
    <location>
        <begin position="251"/>
        <end position="276"/>
    </location>
</feature>
<evidence type="ECO:0000256" key="1">
    <source>
        <dbReference type="ARBA" id="ARBA00004141"/>
    </source>
</evidence>